<dbReference type="SUPFAM" id="SSF143422">
    <property type="entry name" value="Transposase IS200-like"/>
    <property type="match status" value="1"/>
</dbReference>
<dbReference type="SMART" id="SM01321">
    <property type="entry name" value="Y1_Tnp"/>
    <property type="match status" value="1"/>
</dbReference>
<keyword evidence="3" id="KW-1185">Reference proteome</keyword>
<name>A0A512MBI5_9BACT</name>
<protein>
    <submittedName>
        <fullName evidence="2">Transposase</fullName>
    </submittedName>
</protein>
<dbReference type="PANTHER" id="PTHR33360">
    <property type="entry name" value="TRANSPOSASE FOR INSERTION SEQUENCE ELEMENT IS200"/>
    <property type="match status" value="1"/>
</dbReference>
<accession>A0A512MBI5</accession>
<organism evidence="2 3">
    <name type="scientific">Brevifollis gellanilyticus</name>
    <dbReference type="NCBI Taxonomy" id="748831"/>
    <lineage>
        <taxon>Bacteria</taxon>
        <taxon>Pseudomonadati</taxon>
        <taxon>Verrucomicrobiota</taxon>
        <taxon>Verrucomicrobiia</taxon>
        <taxon>Verrucomicrobiales</taxon>
        <taxon>Verrucomicrobiaceae</taxon>
    </lineage>
</organism>
<dbReference type="Gene3D" id="3.30.70.1290">
    <property type="entry name" value="Transposase IS200-like"/>
    <property type="match status" value="1"/>
</dbReference>
<dbReference type="InterPro" id="IPR036515">
    <property type="entry name" value="Transposase_17_sf"/>
</dbReference>
<reference evidence="2 3" key="1">
    <citation type="submission" date="2019-07" db="EMBL/GenBank/DDBJ databases">
        <title>Whole genome shotgun sequence of Brevifollis gellanilyticus NBRC 108608.</title>
        <authorList>
            <person name="Hosoyama A."/>
            <person name="Uohara A."/>
            <person name="Ohji S."/>
            <person name="Ichikawa N."/>
        </authorList>
    </citation>
    <scope>NUCLEOTIDE SEQUENCE [LARGE SCALE GENOMIC DNA]</scope>
    <source>
        <strain evidence="2 3">NBRC 108608</strain>
    </source>
</reference>
<dbReference type="InterPro" id="IPR002686">
    <property type="entry name" value="Transposase_17"/>
</dbReference>
<feature type="domain" description="Transposase IS200-like" evidence="1">
    <location>
        <begin position="21"/>
        <end position="133"/>
    </location>
</feature>
<proteinExistence type="predicted"/>
<dbReference type="EMBL" id="BKAG01000025">
    <property type="protein sequence ID" value="GEP44089.1"/>
    <property type="molecule type" value="Genomic_DNA"/>
</dbReference>
<comment type="caution">
    <text evidence="2">The sequence shown here is derived from an EMBL/GenBank/DDBJ whole genome shotgun (WGS) entry which is preliminary data.</text>
</comment>
<dbReference type="GO" id="GO:0004803">
    <property type="term" value="F:transposase activity"/>
    <property type="evidence" value="ECO:0007669"/>
    <property type="project" value="InterPro"/>
</dbReference>
<evidence type="ECO:0000259" key="1">
    <source>
        <dbReference type="SMART" id="SM01321"/>
    </source>
</evidence>
<dbReference type="Proteomes" id="UP000321577">
    <property type="component" value="Unassembled WGS sequence"/>
</dbReference>
<dbReference type="GO" id="GO:0003677">
    <property type="term" value="F:DNA binding"/>
    <property type="evidence" value="ECO:0007669"/>
    <property type="project" value="InterPro"/>
</dbReference>
<gene>
    <name evidence="2" type="ORF">BGE01nite_33800</name>
</gene>
<dbReference type="GO" id="GO:0006313">
    <property type="term" value="P:DNA transposition"/>
    <property type="evidence" value="ECO:0007669"/>
    <property type="project" value="InterPro"/>
</dbReference>
<sequence length="164" mass="18543">MGLGVTGWLESLYIAAMPQSLSQILVHSVFSTKAREPMVSPSMRPRLHAYLAGVLGDLGNVSIQVGGTADHVHALFALSRTMTVADTIEKMKSNSSKWMKKETRCGFGWQSGYGAFSVAASQKKTVIKYIQTQESHHRVITFQDEFRILLKRYEVEWDERYVWD</sequence>
<dbReference type="PANTHER" id="PTHR33360:SF2">
    <property type="entry name" value="TRANSPOSASE FOR INSERTION SEQUENCE ELEMENT IS200"/>
    <property type="match status" value="1"/>
</dbReference>
<evidence type="ECO:0000313" key="3">
    <source>
        <dbReference type="Proteomes" id="UP000321577"/>
    </source>
</evidence>
<dbReference type="AlphaFoldDB" id="A0A512MBI5"/>
<evidence type="ECO:0000313" key="2">
    <source>
        <dbReference type="EMBL" id="GEP44089.1"/>
    </source>
</evidence>
<dbReference type="Pfam" id="PF01797">
    <property type="entry name" value="Y1_Tnp"/>
    <property type="match status" value="1"/>
</dbReference>